<accession>A0A8J2TXV3</accession>
<protein>
    <recommendedName>
        <fullName evidence="4">Pilus assembly protein Flp/PilA</fullName>
    </recommendedName>
</protein>
<reference evidence="2" key="2">
    <citation type="submission" date="2020-09" db="EMBL/GenBank/DDBJ databases">
        <authorList>
            <person name="Sun Q."/>
            <person name="Zhou Y."/>
        </authorList>
    </citation>
    <scope>NUCLEOTIDE SEQUENCE</scope>
    <source>
        <strain evidence="2">CGMCC 1.12785</strain>
    </source>
</reference>
<keyword evidence="1" id="KW-1133">Transmembrane helix</keyword>
<comment type="caution">
    <text evidence="2">The sequence shown here is derived from an EMBL/GenBank/DDBJ whole genome shotgun (WGS) entry which is preliminary data.</text>
</comment>
<evidence type="ECO:0008006" key="4">
    <source>
        <dbReference type="Google" id="ProtNLM"/>
    </source>
</evidence>
<sequence>MVQLLKMKNRIDENVQAVSTALQERREAGQGTIEYVGIAVVITVIIAGLVTWFSTSGNNAISTGIQGVIDSIFGKTAG</sequence>
<evidence type="ECO:0000313" key="3">
    <source>
        <dbReference type="Proteomes" id="UP000616114"/>
    </source>
</evidence>
<dbReference type="AlphaFoldDB" id="A0A8J2TXV3"/>
<dbReference type="Proteomes" id="UP000616114">
    <property type="component" value="Unassembled WGS sequence"/>
</dbReference>
<keyword evidence="1" id="KW-0812">Transmembrane</keyword>
<gene>
    <name evidence="2" type="ORF">GCM10011333_15470</name>
</gene>
<dbReference type="RefSeq" id="WP_188550346.1">
    <property type="nucleotide sequence ID" value="NZ_BMFY01000005.1"/>
</dbReference>
<evidence type="ECO:0000256" key="1">
    <source>
        <dbReference type="SAM" id="Phobius"/>
    </source>
</evidence>
<reference evidence="2" key="1">
    <citation type="journal article" date="2014" name="Int. J. Syst. Evol. Microbiol.">
        <title>Complete genome sequence of Corynebacterium casei LMG S-19264T (=DSM 44701T), isolated from a smear-ripened cheese.</title>
        <authorList>
            <consortium name="US DOE Joint Genome Institute (JGI-PGF)"/>
            <person name="Walter F."/>
            <person name="Albersmeier A."/>
            <person name="Kalinowski J."/>
            <person name="Ruckert C."/>
        </authorList>
    </citation>
    <scope>NUCLEOTIDE SEQUENCE</scope>
    <source>
        <strain evidence="2">CGMCC 1.12785</strain>
    </source>
</reference>
<feature type="transmembrane region" description="Helical" evidence="1">
    <location>
        <begin position="35"/>
        <end position="53"/>
    </location>
</feature>
<organism evidence="2 3">
    <name type="scientific">Sediminivirga luteola</name>
    <dbReference type="NCBI Taxonomy" id="1774748"/>
    <lineage>
        <taxon>Bacteria</taxon>
        <taxon>Bacillati</taxon>
        <taxon>Actinomycetota</taxon>
        <taxon>Actinomycetes</taxon>
        <taxon>Micrococcales</taxon>
        <taxon>Brevibacteriaceae</taxon>
        <taxon>Sediminivirga</taxon>
    </lineage>
</organism>
<dbReference type="EMBL" id="BMFY01000005">
    <property type="protein sequence ID" value="GGA13411.1"/>
    <property type="molecule type" value="Genomic_DNA"/>
</dbReference>
<evidence type="ECO:0000313" key="2">
    <source>
        <dbReference type="EMBL" id="GGA13411.1"/>
    </source>
</evidence>
<keyword evidence="3" id="KW-1185">Reference proteome</keyword>
<proteinExistence type="predicted"/>
<keyword evidence="1" id="KW-0472">Membrane</keyword>
<name>A0A8J2TXV3_9MICO</name>